<dbReference type="AlphaFoldDB" id="A0A368JUB0"/>
<dbReference type="RefSeq" id="WP_114404492.1">
    <property type="nucleotide sequence ID" value="NZ_QOWE01000002.1"/>
</dbReference>
<comment type="caution">
    <text evidence="2">The sequence shown here is derived from an EMBL/GenBank/DDBJ whole genome shotgun (WGS) entry which is preliminary data.</text>
</comment>
<keyword evidence="3" id="KW-1185">Reference proteome</keyword>
<accession>A0A368JUB0</accession>
<evidence type="ECO:0000313" key="3">
    <source>
        <dbReference type="Proteomes" id="UP000253383"/>
    </source>
</evidence>
<feature type="coiled-coil region" evidence="1">
    <location>
        <begin position="6"/>
        <end position="33"/>
    </location>
</feature>
<dbReference type="EMBL" id="QOWE01000002">
    <property type="protein sequence ID" value="RCR71259.1"/>
    <property type="molecule type" value="Genomic_DNA"/>
</dbReference>
<protein>
    <submittedName>
        <fullName evidence="2">Uncharacterized protein</fullName>
    </submittedName>
</protein>
<sequence length="75" mass="8754">MESQSRTRSSRSIAKIEKKIAELKSNAKFCKQQASFSTSEKEIANENSFTNQMKKALRDAKVLEWVLDENKRWPF</sequence>
<name>A0A368JUB0_9BACT</name>
<keyword evidence="1" id="KW-0175">Coiled coil</keyword>
<evidence type="ECO:0000313" key="2">
    <source>
        <dbReference type="EMBL" id="RCR71259.1"/>
    </source>
</evidence>
<evidence type="ECO:0000256" key="1">
    <source>
        <dbReference type="SAM" id="Coils"/>
    </source>
</evidence>
<gene>
    <name evidence="2" type="ORF">DUE52_03145</name>
</gene>
<dbReference type="Proteomes" id="UP000253383">
    <property type="component" value="Unassembled WGS sequence"/>
</dbReference>
<proteinExistence type="predicted"/>
<reference evidence="2 3" key="1">
    <citation type="submission" date="2018-07" db="EMBL/GenBank/DDBJ databases">
        <title>Genome analysis of Larkinella rosea.</title>
        <authorList>
            <person name="Zhou Z."/>
            <person name="Wang G."/>
        </authorList>
    </citation>
    <scope>NUCLEOTIDE SEQUENCE [LARGE SCALE GENOMIC DNA]</scope>
    <source>
        <strain evidence="3">zzj9</strain>
    </source>
</reference>
<organism evidence="2 3">
    <name type="scientific">Larkinella punicea</name>
    <dbReference type="NCBI Taxonomy" id="2315727"/>
    <lineage>
        <taxon>Bacteria</taxon>
        <taxon>Pseudomonadati</taxon>
        <taxon>Bacteroidota</taxon>
        <taxon>Cytophagia</taxon>
        <taxon>Cytophagales</taxon>
        <taxon>Spirosomataceae</taxon>
        <taxon>Larkinella</taxon>
    </lineage>
</organism>